<keyword evidence="3 7" id="KW-0378">Hydrolase</keyword>
<dbReference type="InterPro" id="IPR035441">
    <property type="entry name" value="TFIIS/LEDGF_dom_sf"/>
</dbReference>
<evidence type="ECO:0000313" key="12">
    <source>
        <dbReference type="Proteomes" id="UP000186817"/>
    </source>
</evidence>
<dbReference type="Pfam" id="PF00481">
    <property type="entry name" value="PP2C"/>
    <property type="match status" value="1"/>
</dbReference>
<dbReference type="InterPro" id="IPR000222">
    <property type="entry name" value="PP2C_BS"/>
</dbReference>
<feature type="region of interest" description="Disordered" evidence="8">
    <location>
        <begin position="239"/>
        <end position="268"/>
    </location>
</feature>
<dbReference type="SMART" id="SM00332">
    <property type="entry name" value="PP2Cc"/>
    <property type="match status" value="1"/>
</dbReference>
<reference evidence="11 12" key="1">
    <citation type="submission" date="2016-02" db="EMBL/GenBank/DDBJ databases">
        <title>Genome analysis of coral dinoflagellate symbionts highlights evolutionary adaptations to a symbiotic lifestyle.</title>
        <authorList>
            <person name="Aranda M."/>
            <person name="Li Y."/>
            <person name="Liew Y.J."/>
            <person name="Baumgarten S."/>
            <person name="Simakov O."/>
            <person name="Wilson M."/>
            <person name="Piel J."/>
            <person name="Ashoor H."/>
            <person name="Bougouffa S."/>
            <person name="Bajic V.B."/>
            <person name="Ryu T."/>
            <person name="Ravasi T."/>
            <person name="Bayer T."/>
            <person name="Micklem G."/>
            <person name="Kim H."/>
            <person name="Bhak J."/>
            <person name="Lajeunesse T.C."/>
            <person name="Voolstra C.R."/>
        </authorList>
    </citation>
    <scope>NUCLEOTIDE SEQUENCE [LARGE SCALE GENOMIC DNA]</scope>
    <source>
        <strain evidence="11 12">CCMP2467</strain>
    </source>
</reference>
<dbReference type="SUPFAM" id="SSF47676">
    <property type="entry name" value="Conserved domain common to transcription factors TFIIS, elongin A, CRSP70"/>
    <property type="match status" value="1"/>
</dbReference>
<feature type="repeat" description="TPR" evidence="5">
    <location>
        <begin position="112"/>
        <end position="145"/>
    </location>
</feature>
<keyword evidence="5" id="KW-0802">TPR repeat</keyword>
<evidence type="ECO:0000259" key="9">
    <source>
        <dbReference type="PROSITE" id="PS51319"/>
    </source>
</evidence>
<dbReference type="CDD" id="cd00143">
    <property type="entry name" value="PP2Cc"/>
    <property type="match status" value="1"/>
</dbReference>
<proteinExistence type="inferred from homology"/>
<dbReference type="GO" id="GO:0046872">
    <property type="term" value="F:metal ion binding"/>
    <property type="evidence" value="ECO:0007669"/>
    <property type="project" value="UniProtKB-KW"/>
</dbReference>
<dbReference type="InterPro" id="IPR011990">
    <property type="entry name" value="TPR-like_helical_dom_sf"/>
</dbReference>
<feature type="domain" description="PPM-type phosphatase" evidence="10">
    <location>
        <begin position="898"/>
        <end position="1159"/>
    </location>
</feature>
<comment type="similarity">
    <text evidence="7">Belongs to the PP2C family.</text>
</comment>
<evidence type="ECO:0000256" key="7">
    <source>
        <dbReference type="RuleBase" id="RU003465"/>
    </source>
</evidence>
<protein>
    <submittedName>
        <fullName evidence="11">Protein phosphatase 2C</fullName>
    </submittedName>
</protein>
<name>A0A1Q9DZN4_SYMMI</name>
<dbReference type="GO" id="GO:0016020">
    <property type="term" value="C:membrane"/>
    <property type="evidence" value="ECO:0007669"/>
    <property type="project" value="UniProtKB-SubCell"/>
</dbReference>
<dbReference type="InterPro" id="IPR036457">
    <property type="entry name" value="PPM-type-like_dom_sf"/>
</dbReference>
<dbReference type="Gene3D" id="1.25.40.10">
    <property type="entry name" value="Tetratricopeptide repeat domain"/>
    <property type="match status" value="1"/>
</dbReference>
<dbReference type="Pfam" id="PF08711">
    <property type="entry name" value="Med26"/>
    <property type="match status" value="1"/>
</dbReference>
<evidence type="ECO:0000313" key="11">
    <source>
        <dbReference type="EMBL" id="OLQ00607.1"/>
    </source>
</evidence>
<dbReference type="SUPFAM" id="SSF81606">
    <property type="entry name" value="PP2C-like"/>
    <property type="match status" value="1"/>
</dbReference>
<feature type="domain" description="TFIIS N-terminal" evidence="9">
    <location>
        <begin position="750"/>
        <end position="826"/>
    </location>
</feature>
<feature type="region of interest" description="Disordered" evidence="8">
    <location>
        <begin position="1"/>
        <end position="24"/>
    </location>
</feature>
<dbReference type="GO" id="GO:0004722">
    <property type="term" value="F:protein serine/threonine phosphatase activity"/>
    <property type="evidence" value="ECO:0007669"/>
    <property type="project" value="InterPro"/>
</dbReference>
<dbReference type="PROSITE" id="PS50005">
    <property type="entry name" value="TPR"/>
    <property type="match status" value="1"/>
</dbReference>
<keyword evidence="6" id="KW-0539">Nucleus</keyword>
<evidence type="ECO:0000256" key="1">
    <source>
        <dbReference type="ARBA" id="ARBA00004170"/>
    </source>
</evidence>
<comment type="subcellular location">
    <subcellularLocation>
        <location evidence="1">Membrane</location>
        <topology evidence="1">Peripheral membrane protein</topology>
    </subcellularLocation>
    <subcellularLocation>
        <location evidence="6">Nucleus</location>
    </subcellularLocation>
</comment>
<dbReference type="InterPro" id="IPR017923">
    <property type="entry name" value="TFIIS_N"/>
</dbReference>
<feature type="region of interest" description="Disordered" evidence="8">
    <location>
        <begin position="1529"/>
        <end position="1585"/>
    </location>
</feature>
<dbReference type="SMART" id="SM00028">
    <property type="entry name" value="TPR"/>
    <property type="match status" value="3"/>
</dbReference>
<evidence type="ECO:0000256" key="8">
    <source>
        <dbReference type="SAM" id="MobiDB-lite"/>
    </source>
</evidence>
<evidence type="ECO:0000256" key="4">
    <source>
        <dbReference type="ARBA" id="ARBA00022912"/>
    </source>
</evidence>
<keyword evidence="2" id="KW-0479">Metal-binding</keyword>
<evidence type="ECO:0000256" key="6">
    <source>
        <dbReference type="PROSITE-ProRule" id="PRU00649"/>
    </source>
</evidence>
<evidence type="ECO:0000256" key="2">
    <source>
        <dbReference type="ARBA" id="ARBA00022723"/>
    </source>
</evidence>
<accession>A0A1Q9DZN4</accession>
<dbReference type="InterPro" id="IPR015655">
    <property type="entry name" value="PP2C"/>
</dbReference>
<dbReference type="PROSITE" id="PS51746">
    <property type="entry name" value="PPM_2"/>
    <property type="match status" value="1"/>
</dbReference>
<comment type="caution">
    <text evidence="11">The sequence shown here is derived from an EMBL/GenBank/DDBJ whole genome shotgun (WGS) entry which is preliminary data.</text>
</comment>
<sequence length="1585" mass="175088">MARDQPAQENAQKQGADALDIPPGFDRDRLVEVLKMKEQANEKYRGGDYFSAKCLYSGSLEMLERCCLHLTKSDEVWEGIKNNMALCDLKRREWARAVDTTTEILQRNSKNTKALYRRGVARIGQGKLREAREDLEAVVELEPENADARQKLAEILRQLKANRTAEKDQADKMRGFLRGERLDDTVPITEDGGVRKLHSNENAPLFASWIKRSWLQERSGVAGVVTAHVVMKTQAGKELLNTRKPPGSLSAEPGPQMAAQPKAAERPAEPARWVMDDASKSVFQAWNSAGKTLQLFELGKFEVSRSALGPSVEAAIRSCLDKWLPDTPEQRELYKNMEEIKPTALRRQAIQILGLPEEFCMEEEKEPNSTLMMEMELLESSEFTDLDGDGRRLLNVIKEGKQSQNAPVVSELCTVQAHFRVAKLLMNYALKDTRLGLANGPDGLVLRADRMKEPMEFIVGEEAAAAEGEFVPPCVGECLKLPPQGVTEGMHFEVILREGVPIRDMEKDIHSAYSDGKYTGLPDTSGPVSIRIEVEKVVLACQGPTDRAWRGLESIQAERSRAEALESMENGRHKLLALKRWRRILVWFEEIFASRRWKTQEGKAGDSMYDLQWDDEPEKQFAFDPKRRPQEKIPQMLDFEDSLLKQLHDGELCEFARAHAAAAALLGGELSRQHAHCAVQACGISSIPAEVEVKSRSTLAWRLLESGKSTEALSVLKEATALDPQNTELKDQVALITQKDNETKSVSTLEALKALKQDLIDSFEANDLAGLKLLLQELDSLPLTWEVASETKIGKEVGMCAKHSDAAVAEPAKSIIARLHKLAKAERPLWGLVFQRPRVGRMSNKQMEQPLLRKRASVDVVGALLQAAFAVIGLASSILWNQAVTSIALDRDAGPLFEVGVAEMNGWRPTMEDAHVSVMQDSWGFFGVFDGHGGSECSSFVAKRLHQELRSQPLLADDAAVKSLMLRIDQEFLDTKQPSGSTGTFALVVPSAEDITLRVGNIGDSRVLLGRADGSMVEGPGTDGGLTTDHKPDNKLEEERIRRTGGTVVTRKGIARVNGDLSVSRAFGDALHKHTGGPRQEDHPISPEPDFTTATCARSDFLLLVCDGISEGNFPNRDVVRLAADELLSKDPAVAAAAVCHEALKRGSRDNLSCMIVLFRPGEQVARKELWPGPFSMPTHAAFREAYAEMAVRAGMTLEAALEQRYTMASQQLVQITESARQHHSEQEAEKVKTKGTTNDSLTTMLGRRRRSSSTATRVLLADLHHELMQFAPGPPSTLSAGCLERIQWFKDWLEFVNSVHDPKLCETVAVEVEEFERLARVVRVMAADVLRPAVEAHTALDWDDSLLFVCEQWGKVLRDNPSEQTAEVWVCSTACHAWEWLVWLPWECLEDDWMYYRSRAVRVARSFALQSLKTDAVPSSSGRGSAALPLREYSTKSAAIEVGLTGAAGGPSAAIDGFGCGVVTGEEDVDWGGDEVEAKAKADTSLFACQEAPECLLGAASEEPRSHCPTAEVEVIEVGGSCPCTTEDLEEIDDGDDMDSDPGFDHPDASLKEVAAPGGPYPNWAPKRKPDEAYHEKPHKYQKC</sequence>
<dbReference type="InterPro" id="IPR019734">
    <property type="entry name" value="TPR_rpt"/>
</dbReference>
<dbReference type="SUPFAM" id="SSF48452">
    <property type="entry name" value="TPR-like"/>
    <property type="match status" value="1"/>
</dbReference>
<dbReference type="EMBL" id="LSRX01000322">
    <property type="protein sequence ID" value="OLQ00607.1"/>
    <property type="molecule type" value="Genomic_DNA"/>
</dbReference>
<dbReference type="PANTHER" id="PTHR47992">
    <property type="entry name" value="PROTEIN PHOSPHATASE"/>
    <property type="match status" value="1"/>
</dbReference>
<dbReference type="PROSITE" id="PS51319">
    <property type="entry name" value="TFIIS_N"/>
    <property type="match status" value="1"/>
</dbReference>
<keyword evidence="4 7" id="KW-0904">Protein phosphatase</keyword>
<dbReference type="Gene3D" id="3.60.40.10">
    <property type="entry name" value="PPM-type phosphatase domain"/>
    <property type="match status" value="1"/>
</dbReference>
<dbReference type="PROSITE" id="PS01032">
    <property type="entry name" value="PPM_1"/>
    <property type="match status" value="1"/>
</dbReference>
<feature type="compositionally biased region" description="Acidic residues" evidence="8">
    <location>
        <begin position="1529"/>
        <end position="1543"/>
    </location>
</feature>
<dbReference type="GO" id="GO:0005634">
    <property type="term" value="C:nucleus"/>
    <property type="evidence" value="ECO:0007669"/>
    <property type="project" value="UniProtKB-SubCell"/>
</dbReference>
<dbReference type="Proteomes" id="UP000186817">
    <property type="component" value="Unassembled WGS sequence"/>
</dbReference>
<gene>
    <name evidence="11" type="ORF">AK812_SmicGene16695</name>
</gene>
<evidence type="ECO:0000259" key="10">
    <source>
        <dbReference type="PROSITE" id="PS51746"/>
    </source>
</evidence>
<evidence type="ECO:0000256" key="5">
    <source>
        <dbReference type="PROSITE-ProRule" id="PRU00339"/>
    </source>
</evidence>
<dbReference type="Gene3D" id="1.20.930.10">
    <property type="entry name" value="Conserved domain common to transcription factors TFIIS, elongin A, CRSP70"/>
    <property type="match status" value="1"/>
</dbReference>
<evidence type="ECO:0000256" key="3">
    <source>
        <dbReference type="ARBA" id="ARBA00022801"/>
    </source>
</evidence>
<dbReference type="InterPro" id="IPR001932">
    <property type="entry name" value="PPM-type_phosphatase-like_dom"/>
</dbReference>
<keyword evidence="12" id="KW-1185">Reference proteome</keyword>
<dbReference type="OrthoDB" id="298012at2759"/>
<organism evidence="11 12">
    <name type="scientific">Symbiodinium microadriaticum</name>
    <name type="common">Dinoflagellate</name>
    <name type="synonym">Zooxanthella microadriatica</name>
    <dbReference type="NCBI Taxonomy" id="2951"/>
    <lineage>
        <taxon>Eukaryota</taxon>
        <taxon>Sar</taxon>
        <taxon>Alveolata</taxon>
        <taxon>Dinophyceae</taxon>
        <taxon>Suessiales</taxon>
        <taxon>Symbiodiniaceae</taxon>
        <taxon>Symbiodinium</taxon>
    </lineage>
</organism>